<evidence type="ECO:0000313" key="3">
    <source>
        <dbReference type="EMBL" id="ATH96409.1"/>
    </source>
</evidence>
<evidence type="ECO:0008006" key="5">
    <source>
        <dbReference type="Google" id="ProtNLM"/>
    </source>
</evidence>
<feature type="compositionally biased region" description="Basic and acidic residues" evidence="1">
    <location>
        <begin position="284"/>
        <end position="293"/>
    </location>
</feature>
<evidence type="ECO:0000313" key="4">
    <source>
        <dbReference type="Proteomes" id="UP000815698"/>
    </source>
</evidence>
<feature type="region of interest" description="Disordered" evidence="1">
    <location>
        <begin position="178"/>
        <end position="293"/>
    </location>
</feature>
<dbReference type="EMBL" id="CP023482">
    <property type="protein sequence ID" value="ATH96409.1"/>
    <property type="molecule type" value="Genomic_DNA"/>
</dbReference>
<evidence type="ECO:0000256" key="1">
    <source>
        <dbReference type="SAM" id="MobiDB-lite"/>
    </source>
</evidence>
<feature type="transmembrane region" description="Helical" evidence="2">
    <location>
        <begin position="36"/>
        <end position="58"/>
    </location>
</feature>
<evidence type="ECO:0000256" key="2">
    <source>
        <dbReference type="SAM" id="Phobius"/>
    </source>
</evidence>
<keyword evidence="2" id="KW-1133">Transmembrane helix</keyword>
<keyword evidence="2" id="KW-0472">Membrane</keyword>
<accession>A0ABM6PLU5</accession>
<gene>
    <name evidence="3" type="ORF">COP05_04355</name>
</gene>
<proteinExistence type="predicted"/>
<protein>
    <recommendedName>
        <fullName evidence="5">Tetratricopeptide repeat protein</fullName>
    </recommendedName>
</protein>
<sequence>MSKGSHDQRLTVRERFGLRRSARKGRGFGIDRGRFLTLRVIGTFLIAIPVLLLFAGIVRFVSMPLTQAWALGAYSNEQYEDTRDRLGPVEKLNLFEPYLPHLTKGTAFLRENKFPEARGELEKALSEWTTGKDLNKPPHAECKIRNNLAVAMAGEAKAIEDPNERADLLYRAEEILEPCQNGGSSSDSNEDKESTGKTGKQIEEERKEADREAGNEEREGPSDKGKNDEENPENDPKKNDPKGKGNEGHTPTPDPEEQKKQEELKKQNGGDDPSNGEGDEDGKGDDKGVTKPW</sequence>
<dbReference type="Proteomes" id="UP000815698">
    <property type="component" value="Chromosome"/>
</dbReference>
<dbReference type="RefSeq" id="WP_096882804.1">
    <property type="nucleotide sequence ID" value="NZ_CP023482.1"/>
</dbReference>
<keyword evidence="4" id="KW-1185">Reference proteome</keyword>
<organism evidence="3 4">
    <name type="scientific">Dermabacter jinjuensis</name>
    <dbReference type="NCBI Taxonomy" id="1667168"/>
    <lineage>
        <taxon>Bacteria</taxon>
        <taxon>Bacillati</taxon>
        <taxon>Actinomycetota</taxon>
        <taxon>Actinomycetes</taxon>
        <taxon>Micrococcales</taxon>
        <taxon>Dermabacteraceae</taxon>
        <taxon>Dermabacter</taxon>
    </lineage>
</organism>
<keyword evidence="2" id="KW-0812">Transmembrane</keyword>
<name>A0ABM6PLU5_9MICO</name>
<feature type="compositionally biased region" description="Basic and acidic residues" evidence="1">
    <location>
        <begin position="189"/>
        <end position="247"/>
    </location>
</feature>
<reference evidence="3 4" key="1">
    <citation type="journal article" date="2016" name="Int. J. Syst. Evol. Microbiol.">
        <title>Dermabacter jinjuensis sp. nov., a novel species of the genus Dermabacter isolated from a clinical specimen.</title>
        <authorList>
            <person name="Park Y.K."/>
            <person name="Lee K.M."/>
            <person name="Lee W.K."/>
            <person name="Cho M.J."/>
            <person name="Lee H.S."/>
            <person name="Cho Y.G."/>
            <person name="Lee Y.C."/>
            <person name="Lee W.K."/>
            <person name="Seong W.K."/>
            <person name="Hwang K.J."/>
        </authorList>
    </citation>
    <scope>NUCLEOTIDE SEQUENCE [LARGE SCALE GENOMIC DNA]</scope>
    <source>
        <strain evidence="3 4">32T</strain>
    </source>
</reference>
<feature type="compositionally biased region" description="Basic and acidic residues" evidence="1">
    <location>
        <begin position="256"/>
        <end position="269"/>
    </location>
</feature>